<proteinExistence type="predicted"/>
<accession>A0ABR4Q6F1</accession>
<evidence type="ECO:0000313" key="1">
    <source>
        <dbReference type="EMBL" id="KAL5105231.1"/>
    </source>
</evidence>
<evidence type="ECO:0000313" key="2">
    <source>
        <dbReference type="Proteomes" id="UP001651158"/>
    </source>
</evidence>
<reference evidence="1 2" key="1">
    <citation type="journal article" date="2022" name="Front. Cell. Infect. Microbiol.">
        <title>The Genomes of Two Strains of Taenia crassiceps the Animal Model for the Study of Human Cysticercosis.</title>
        <authorList>
            <person name="Bobes R.J."/>
            <person name="Estrada K."/>
            <person name="Rios-Valencia D.G."/>
            <person name="Calderon-Gallegos A."/>
            <person name="de la Torre P."/>
            <person name="Carrero J.C."/>
            <person name="Sanchez-Flores A."/>
            <person name="Laclette J.P."/>
        </authorList>
    </citation>
    <scope>NUCLEOTIDE SEQUENCE [LARGE SCALE GENOMIC DNA]</scope>
    <source>
        <strain evidence="1">WFUcys</strain>
    </source>
</reference>
<dbReference type="Proteomes" id="UP001651158">
    <property type="component" value="Unassembled WGS sequence"/>
</dbReference>
<keyword evidence="2" id="KW-1185">Reference proteome</keyword>
<organism evidence="1 2">
    <name type="scientific">Taenia crassiceps</name>
    <dbReference type="NCBI Taxonomy" id="6207"/>
    <lineage>
        <taxon>Eukaryota</taxon>
        <taxon>Metazoa</taxon>
        <taxon>Spiralia</taxon>
        <taxon>Lophotrochozoa</taxon>
        <taxon>Platyhelminthes</taxon>
        <taxon>Cestoda</taxon>
        <taxon>Eucestoda</taxon>
        <taxon>Cyclophyllidea</taxon>
        <taxon>Taeniidae</taxon>
        <taxon>Taenia</taxon>
    </lineage>
</organism>
<gene>
    <name evidence="1" type="ORF">TcWFU_006168</name>
</gene>
<sequence length="227" mass="24780">MKSCCKAQLRGHNCARGGNLRALQSSTGNGNESLFSTSQDHRLRSQTLHVICHASCEAEVEDVPTGSFESTLCVNGLAAAAAAICRSIGLNVDSVFTSNGSLIRSSNCPVYIQFPSSLYKALIKSMGKEGDDDETGSGVMSLFRPFYMFLISTMTSFYEHVEVASVSVVKASVVTGGRKPSKAERCMFKKPEIVEGIRLHHSSNWNLPCWDLFGHLRQQRPVKKGKL</sequence>
<dbReference type="EMBL" id="JAKROA010000009">
    <property type="protein sequence ID" value="KAL5105231.1"/>
    <property type="molecule type" value="Genomic_DNA"/>
</dbReference>
<protein>
    <submittedName>
        <fullName evidence="1">Uncharacterized protein</fullName>
    </submittedName>
</protein>
<name>A0ABR4Q6F1_9CEST</name>
<comment type="caution">
    <text evidence="1">The sequence shown here is derived from an EMBL/GenBank/DDBJ whole genome shotgun (WGS) entry which is preliminary data.</text>
</comment>